<dbReference type="EMBL" id="MOAM01000022">
    <property type="protein sequence ID" value="ROL72692.1"/>
    <property type="molecule type" value="Genomic_DNA"/>
</dbReference>
<proteinExistence type="inferred from homology"/>
<comment type="caution">
    <text evidence="8">Lacks conserved residue(s) required for the propagation of feature annotation.</text>
</comment>
<comment type="similarity">
    <text evidence="2 8">Belongs to the major facilitator superfamily. Bcr/CmlA family.</text>
</comment>
<evidence type="ECO:0000313" key="11">
    <source>
        <dbReference type="Proteomes" id="UP000285286"/>
    </source>
</evidence>
<keyword evidence="7 8" id="KW-0472">Membrane</keyword>
<dbReference type="Proteomes" id="UP000285286">
    <property type="component" value="Unassembled WGS sequence"/>
</dbReference>
<dbReference type="InterPro" id="IPR050189">
    <property type="entry name" value="MFS_Efflux_Transporters"/>
</dbReference>
<dbReference type="PROSITE" id="PS50850">
    <property type="entry name" value="MFS"/>
    <property type="match status" value="1"/>
</dbReference>
<feature type="transmembrane region" description="Helical" evidence="8">
    <location>
        <begin position="71"/>
        <end position="91"/>
    </location>
</feature>
<feature type="domain" description="Major facilitator superfamily (MFS) profile" evidence="9">
    <location>
        <begin position="1"/>
        <end position="376"/>
    </location>
</feature>
<dbReference type="InterPro" id="IPR004812">
    <property type="entry name" value="Efflux_drug-R_Bcr/CmlA"/>
</dbReference>
<evidence type="ECO:0000313" key="10">
    <source>
        <dbReference type="EMBL" id="ROL72692.1"/>
    </source>
</evidence>
<feature type="transmembrane region" description="Helical" evidence="8">
    <location>
        <begin position="130"/>
        <end position="152"/>
    </location>
</feature>
<dbReference type="InterPro" id="IPR036259">
    <property type="entry name" value="MFS_trans_sf"/>
</dbReference>
<feature type="transmembrane region" description="Helical" evidence="8">
    <location>
        <begin position="239"/>
        <end position="259"/>
    </location>
</feature>
<dbReference type="RefSeq" id="WP_123566286.1">
    <property type="nucleotide sequence ID" value="NZ_MOAM01000022.1"/>
</dbReference>
<dbReference type="GO" id="GO:1990961">
    <property type="term" value="P:xenobiotic detoxification by transmembrane export across the plasma membrane"/>
    <property type="evidence" value="ECO:0007669"/>
    <property type="project" value="InterPro"/>
</dbReference>
<evidence type="ECO:0000256" key="1">
    <source>
        <dbReference type="ARBA" id="ARBA00004651"/>
    </source>
</evidence>
<comment type="caution">
    <text evidence="10">The sequence shown here is derived from an EMBL/GenBank/DDBJ whole genome shotgun (WGS) entry which is preliminary data.</text>
</comment>
<keyword evidence="11" id="KW-1185">Reference proteome</keyword>
<keyword evidence="6 8" id="KW-1133">Transmembrane helix</keyword>
<dbReference type="GO" id="GO:0005886">
    <property type="term" value="C:plasma membrane"/>
    <property type="evidence" value="ECO:0007669"/>
    <property type="project" value="UniProtKB-SubCell"/>
</dbReference>
<dbReference type="AlphaFoldDB" id="A0A423DM95"/>
<reference evidence="10 11" key="1">
    <citation type="submission" date="2016-10" db="EMBL/GenBank/DDBJ databases">
        <title>Comparative genome analysis of multiple Pseudomonas spp. focuses on biocontrol and plant growth promoting traits.</title>
        <authorList>
            <person name="Tao X.-Y."/>
            <person name="Taylor C.G."/>
        </authorList>
    </citation>
    <scope>NUCLEOTIDE SEQUENCE [LARGE SCALE GENOMIC DNA]</scope>
    <source>
        <strain evidence="10 11">15D11</strain>
    </source>
</reference>
<dbReference type="PANTHER" id="PTHR43124">
    <property type="entry name" value="PURINE EFFLUX PUMP PBUE"/>
    <property type="match status" value="1"/>
</dbReference>
<sequence length="376" mass="39583">MTQRTWLPLATALLMFPQIAETLYSPALVDIGQGFGVTPAQAGQTLSLYFAAFAVGVLVWGRLCDLWGRRPALLAGLLLYGLASLAALLVTTFAGLLGARIVAAFAAAVGSVVTQTALRDAYSGAQLARVFSLIGMFLAISPAIGVLSGSLLTQALGYRGVLAAQLLMALALSLWSWQMMPETRPQTPHHASVIGTLRRMLGDRRVLLATLLVALFNIGVFSWYSLAPFIFQRLQLQNLFGYSGVLLALGSLLGARLNARLLARGVSQATLLNLACALNLLAALAILLLGEHWLIAVAMAFMLGAFAMAIALVLGSALVEYGDCRGTAGALFGLLYYALIGAGLSLAGEWQALGFTLVLAAALISVAAWGYGRRSL</sequence>
<keyword evidence="3 8" id="KW-0813">Transport</keyword>
<feature type="transmembrane region" description="Helical" evidence="8">
    <location>
        <begin position="97"/>
        <end position="118"/>
    </location>
</feature>
<dbReference type="Gene3D" id="1.20.1720.10">
    <property type="entry name" value="Multidrug resistance protein D"/>
    <property type="match status" value="1"/>
</dbReference>
<feature type="transmembrane region" description="Helical" evidence="8">
    <location>
        <begin position="206"/>
        <end position="227"/>
    </location>
</feature>
<feature type="transmembrane region" description="Helical" evidence="8">
    <location>
        <begin position="295"/>
        <end position="319"/>
    </location>
</feature>
<feature type="transmembrane region" description="Helical" evidence="8">
    <location>
        <begin position="352"/>
        <end position="372"/>
    </location>
</feature>
<dbReference type="GO" id="GO:0042910">
    <property type="term" value="F:xenobiotic transmembrane transporter activity"/>
    <property type="evidence" value="ECO:0007669"/>
    <property type="project" value="InterPro"/>
</dbReference>
<keyword evidence="4" id="KW-1003">Cell membrane</keyword>
<gene>
    <name evidence="10" type="ORF">BHU25_13835</name>
</gene>
<feature type="transmembrane region" description="Helical" evidence="8">
    <location>
        <begin position="271"/>
        <end position="289"/>
    </location>
</feature>
<protein>
    <recommendedName>
        <fullName evidence="8">Bcr/CflA family efflux transporter</fullName>
    </recommendedName>
</protein>
<dbReference type="NCBIfam" id="TIGR00710">
    <property type="entry name" value="efflux_Bcr_CflA"/>
    <property type="match status" value="1"/>
</dbReference>
<dbReference type="Pfam" id="PF07690">
    <property type="entry name" value="MFS_1"/>
    <property type="match status" value="1"/>
</dbReference>
<evidence type="ECO:0000256" key="5">
    <source>
        <dbReference type="ARBA" id="ARBA00022692"/>
    </source>
</evidence>
<accession>A0A423DM95</accession>
<feature type="transmembrane region" description="Helical" evidence="8">
    <location>
        <begin position="326"/>
        <end position="346"/>
    </location>
</feature>
<evidence type="ECO:0000256" key="7">
    <source>
        <dbReference type="ARBA" id="ARBA00023136"/>
    </source>
</evidence>
<dbReference type="InterPro" id="IPR011701">
    <property type="entry name" value="MFS"/>
</dbReference>
<dbReference type="PANTHER" id="PTHR43124:SF3">
    <property type="entry name" value="CHLORAMPHENICOL EFFLUX PUMP RV0191"/>
    <property type="match status" value="1"/>
</dbReference>
<organism evidence="10 11">
    <name type="scientific">Pseudomonas vranovensis</name>
    <dbReference type="NCBI Taxonomy" id="321661"/>
    <lineage>
        <taxon>Bacteria</taxon>
        <taxon>Pseudomonadati</taxon>
        <taxon>Pseudomonadota</taxon>
        <taxon>Gammaproteobacteria</taxon>
        <taxon>Pseudomonadales</taxon>
        <taxon>Pseudomonadaceae</taxon>
        <taxon>Pseudomonas</taxon>
    </lineage>
</organism>
<dbReference type="SUPFAM" id="SSF103473">
    <property type="entry name" value="MFS general substrate transporter"/>
    <property type="match status" value="1"/>
</dbReference>
<evidence type="ECO:0000256" key="3">
    <source>
        <dbReference type="ARBA" id="ARBA00022448"/>
    </source>
</evidence>
<keyword evidence="5 8" id="KW-0812">Transmembrane</keyword>
<evidence type="ECO:0000256" key="2">
    <source>
        <dbReference type="ARBA" id="ARBA00006236"/>
    </source>
</evidence>
<keyword evidence="8" id="KW-0997">Cell inner membrane</keyword>
<evidence type="ECO:0000256" key="8">
    <source>
        <dbReference type="RuleBase" id="RU365088"/>
    </source>
</evidence>
<name>A0A423DM95_9PSED</name>
<dbReference type="InterPro" id="IPR020846">
    <property type="entry name" value="MFS_dom"/>
</dbReference>
<feature type="transmembrane region" description="Helical" evidence="8">
    <location>
        <begin position="158"/>
        <end position="177"/>
    </location>
</feature>
<feature type="transmembrane region" description="Helical" evidence="8">
    <location>
        <begin position="46"/>
        <end position="64"/>
    </location>
</feature>
<evidence type="ECO:0000259" key="9">
    <source>
        <dbReference type="PROSITE" id="PS50850"/>
    </source>
</evidence>
<comment type="subcellular location">
    <subcellularLocation>
        <location evidence="8">Cell inner membrane</location>
        <topology evidence="8">Multi-pass membrane protein</topology>
    </subcellularLocation>
    <subcellularLocation>
        <location evidence="1">Cell membrane</location>
        <topology evidence="1">Multi-pass membrane protein</topology>
    </subcellularLocation>
</comment>
<evidence type="ECO:0000256" key="6">
    <source>
        <dbReference type="ARBA" id="ARBA00022989"/>
    </source>
</evidence>
<evidence type="ECO:0000256" key="4">
    <source>
        <dbReference type="ARBA" id="ARBA00022475"/>
    </source>
</evidence>